<sequence>MNYFVGIDVSKDTFNIAVLHQQSFILSKHLPMSQEGFSQLLSILKQYPKPIVVMESTGRFFLPLYHFLLANDIQAFVINPKILHRFFQFLSANNPSKSDTKDAKLLALFAQTNPQFLNPLPPDHHLRNLSRLIQKLKKELSEAKTQIKYALSVLFPEVEKHLNIFSFSFLNILLKYPGASYLKKASTDDIASIINSTSKARKPSFSPQEIINLAKKSIGIHNPYLSQTFIFYIEKILFLEPRIQKLENMLLEEIDHDQNQQIKLISSIRGISPKLAVHFIAEVKDVNRFSNAKKLIKYAGTDPVIKQSGKFRINMSISKQGSPWLRNILFQMAVGVVTWNSYFREYFLRKKKEFKSYKKAMVAVMNKLIRVIYGLCKKGSYFNPVLSFNSKNFISICEGSHA</sequence>
<organism evidence="4 5">
    <name type="scientific">Thermodesulfobacterium commune DSM 2178</name>
    <dbReference type="NCBI Taxonomy" id="289377"/>
    <lineage>
        <taxon>Bacteria</taxon>
        <taxon>Pseudomonadati</taxon>
        <taxon>Thermodesulfobacteriota</taxon>
        <taxon>Thermodesulfobacteria</taxon>
        <taxon>Thermodesulfobacteriales</taxon>
        <taxon>Thermodesulfobacteriaceae</taxon>
        <taxon>Thermodesulfobacterium</taxon>
    </lineage>
</organism>
<dbReference type="InterPro" id="IPR002525">
    <property type="entry name" value="Transp_IS110-like_N"/>
</dbReference>
<reference evidence="4 5" key="1">
    <citation type="journal article" date="2015" name="Genome Announc.">
        <title>Genome Sequence of a Sulfate-Reducing Thermophilic Bacterium, Thermodesulfobacterium commune DSM 2178T (Phylum Thermodesulfobacteria).</title>
        <authorList>
            <person name="Bhatnagar S."/>
            <person name="Badger J.H."/>
            <person name="Madupu R."/>
            <person name="Khouri H.M."/>
            <person name="O'Connor E.M."/>
            <person name="Robb F.T."/>
            <person name="Ward N.L."/>
            <person name="Eisen J.A."/>
        </authorList>
    </citation>
    <scope>NUCLEOTIDE SEQUENCE [LARGE SCALE GENOMIC DNA]</scope>
    <source>
        <strain evidence="4 5">DSM 2178</strain>
    </source>
</reference>
<gene>
    <name evidence="4" type="ORF">HL41_04730</name>
</gene>
<dbReference type="STRING" id="289377.HL41_04730"/>
<feature type="domain" description="Transposase IS116/IS110/IS902 C-terminal" evidence="3">
    <location>
        <begin position="263"/>
        <end position="347"/>
    </location>
</feature>
<dbReference type="PaxDb" id="289377-HL41_04730"/>
<protein>
    <submittedName>
        <fullName evidence="4">Transposase</fullName>
    </submittedName>
</protein>
<dbReference type="GO" id="GO:0003677">
    <property type="term" value="F:DNA binding"/>
    <property type="evidence" value="ECO:0007669"/>
    <property type="project" value="InterPro"/>
</dbReference>
<keyword evidence="1" id="KW-0175">Coiled coil</keyword>
<evidence type="ECO:0000259" key="3">
    <source>
        <dbReference type="Pfam" id="PF02371"/>
    </source>
</evidence>
<dbReference type="OrthoDB" id="40010at2"/>
<accession>A0A075WUM7</accession>
<dbReference type="Pfam" id="PF02371">
    <property type="entry name" value="Transposase_20"/>
    <property type="match status" value="1"/>
</dbReference>
<dbReference type="InterPro" id="IPR003346">
    <property type="entry name" value="Transposase_20"/>
</dbReference>
<dbReference type="GO" id="GO:0006313">
    <property type="term" value="P:DNA transposition"/>
    <property type="evidence" value="ECO:0007669"/>
    <property type="project" value="InterPro"/>
</dbReference>
<dbReference type="eggNOG" id="COG3547">
    <property type="taxonomic scope" value="Bacteria"/>
</dbReference>
<evidence type="ECO:0000259" key="2">
    <source>
        <dbReference type="Pfam" id="PF01548"/>
    </source>
</evidence>
<dbReference type="AlphaFoldDB" id="A0A075WUM7"/>
<dbReference type="GO" id="GO:0004803">
    <property type="term" value="F:transposase activity"/>
    <property type="evidence" value="ECO:0007669"/>
    <property type="project" value="InterPro"/>
</dbReference>
<name>A0A075WUM7_9BACT</name>
<dbReference type="PANTHER" id="PTHR33055:SF15">
    <property type="entry name" value="TRANSPOSASE-RELATED"/>
    <property type="match status" value="1"/>
</dbReference>
<evidence type="ECO:0000313" key="5">
    <source>
        <dbReference type="Proteomes" id="UP000028481"/>
    </source>
</evidence>
<dbReference type="HOGENOM" id="CLU_036902_4_8_0"/>
<dbReference type="RefSeq" id="WP_038549624.1">
    <property type="nucleotide sequence ID" value="NZ_CP008796.1"/>
</dbReference>
<dbReference type="EMBL" id="CP008796">
    <property type="protein sequence ID" value="AIH04123.1"/>
    <property type="molecule type" value="Genomic_DNA"/>
</dbReference>
<feature type="domain" description="Transposase IS110-like N-terminal" evidence="2">
    <location>
        <begin position="5"/>
        <end position="156"/>
    </location>
</feature>
<dbReference type="KEGG" id="tcm:HL41_04730"/>
<dbReference type="Proteomes" id="UP000028481">
    <property type="component" value="Chromosome"/>
</dbReference>
<dbReference type="PANTHER" id="PTHR33055">
    <property type="entry name" value="TRANSPOSASE FOR INSERTION SEQUENCE ELEMENT IS1111A"/>
    <property type="match status" value="1"/>
</dbReference>
<dbReference type="InterPro" id="IPR047650">
    <property type="entry name" value="Transpos_IS110"/>
</dbReference>
<evidence type="ECO:0000256" key="1">
    <source>
        <dbReference type="SAM" id="Coils"/>
    </source>
</evidence>
<dbReference type="Pfam" id="PF01548">
    <property type="entry name" value="DEDD_Tnp_IS110"/>
    <property type="match status" value="1"/>
</dbReference>
<keyword evidence="5" id="KW-1185">Reference proteome</keyword>
<evidence type="ECO:0000313" key="4">
    <source>
        <dbReference type="EMBL" id="AIH04123.1"/>
    </source>
</evidence>
<proteinExistence type="predicted"/>
<dbReference type="NCBIfam" id="NF033542">
    <property type="entry name" value="transpos_IS110"/>
    <property type="match status" value="1"/>
</dbReference>
<feature type="coiled-coil region" evidence="1">
    <location>
        <begin position="126"/>
        <end position="153"/>
    </location>
</feature>